<evidence type="ECO:0000313" key="2">
    <source>
        <dbReference type="Proteomes" id="UP000218615"/>
    </source>
</evidence>
<dbReference type="Proteomes" id="UP000218615">
    <property type="component" value="Unassembled WGS sequence"/>
</dbReference>
<reference evidence="2" key="1">
    <citation type="submission" date="2017-06" db="EMBL/GenBank/DDBJ databases">
        <authorList>
            <person name="Cremers G."/>
        </authorList>
    </citation>
    <scope>NUCLEOTIDE SEQUENCE [LARGE SCALE GENOMIC DNA]</scope>
</reference>
<gene>
    <name evidence="1" type="ORF">MNV_20017</name>
</gene>
<name>A0A284VMX1_9EURY</name>
<evidence type="ECO:0008006" key="3">
    <source>
        <dbReference type="Google" id="ProtNLM"/>
    </source>
</evidence>
<proteinExistence type="predicted"/>
<accession>A0A284VMX1</accession>
<keyword evidence="2" id="KW-1185">Reference proteome</keyword>
<organism evidence="1 2">
    <name type="scientific">Candidatus Methanoperedens nitratireducens</name>
    <dbReference type="NCBI Taxonomy" id="1392998"/>
    <lineage>
        <taxon>Archaea</taxon>
        <taxon>Methanobacteriati</taxon>
        <taxon>Methanobacteriota</taxon>
        <taxon>Stenosarchaea group</taxon>
        <taxon>Methanomicrobia</taxon>
        <taxon>Methanosarcinales</taxon>
        <taxon>ANME-2 cluster</taxon>
        <taxon>Candidatus Methanoperedentaceae</taxon>
        <taxon>Candidatus Methanoperedens</taxon>
    </lineage>
</organism>
<sequence length="57" mass="6851">MAKEMGKVNKNRIESLVSEIDIELRKLPPNERAKLAANQVNVWKRKFRKVYLKYRFC</sequence>
<dbReference type="AlphaFoldDB" id="A0A284VMX1"/>
<protein>
    <recommendedName>
        <fullName evidence="3">Transposase</fullName>
    </recommendedName>
</protein>
<dbReference type="EMBL" id="FZMP01000112">
    <property type="protein sequence ID" value="SNQ60641.1"/>
    <property type="molecule type" value="Genomic_DNA"/>
</dbReference>
<evidence type="ECO:0000313" key="1">
    <source>
        <dbReference type="EMBL" id="SNQ60641.1"/>
    </source>
</evidence>